<sequence length="323" mass="35383">MAAPPDETSPDSGEEPEAPRDVDELSRAVADAYFPHNLVPRDARTPVPTHHTLRTLDLGPVLIGYVGWGVDVQIECDYPGAYEVNIPLSGRLESRGRHGTVTSEQGRATVFRADTPTLISHWDAECTVLGVKFDSAWLDREAEHVLDRDLARVSGLLPDQLNLTTVAAREWRRLVGSLASDLSEPGLFSSLPSVQEQLAGALTTGFLLASCPDDGRSTPAQPKSISKVIDALHDDPARAWTVAQLAMLSGMSVRRLQETFRHWLGCSPMDYLVQVRLQQAQADLQNNPSDTVSDIAARWGFSSASRFAAAYRQRYGDAPSNRR</sequence>
<reference evidence="6 7" key="1">
    <citation type="submission" date="2019-02" db="EMBL/GenBank/DDBJ databases">
        <title>Sequencing the genomes of 1000 actinobacteria strains.</title>
        <authorList>
            <person name="Klenk H.-P."/>
        </authorList>
    </citation>
    <scope>NUCLEOTIDE SEQUENCE [LARGE SCALE GENOMIC DNA]</scope>
    <source>
        <strain evidence="6 7">DSM 45779</strain>
    </source>
</reference>
<dbReference type="Proteomes" id="UP000291591">
    <property type="component" value="Unassembled WGS sequence"/>
</dbReference>
<dbReference type="Pfam" id="PF12833">
    <property type="entry name" value="HTH_18"/>
    <property type="match status" value="1"/>
</dbReference>
<name>A0A4Q7URC9_PSEST</name>
<evidence type="ECO:0000313" key="7">
    <source>
        <dbReference type="Proteomes" id="UP000291591"/>
    </source>
</evidence>
<dbReference type="GO" id="GO:0003700">
    <property type="term" value="F:DNA-binding transcription factor activity"/>
    <property type="evidence" value="ECO:0007669"/>
    <property type="project" value="InterPro"/>
</dbReference>
<comment type="caution">
    <text evidence="6">The sequence shown here is derived from an EMBL/GenBank/DDBJ whole genome shotgun (WGS) entry which is preliminary data.</text>
</comment>
<organism evidence="6 7">
    <name type="scientific">Pseudonocardia sediminis</name>
    <dbReference type="NCBI Taxonomy" id="1397368"/>
    <lineage>
        <taxon>Bacteria</taxon>
        <taxon>Bacillati</taxon>
        <taxon>Actinomycetota</taxon>
        <taxon>Actinomycetes</taxon>
        <taxon>Pseudonocardiales</taxon>
        <taxon>Pseudonocardiaceae</taxon>
        <taxon>Pseudonocardia</taxon>
    </lineage>
</organism>
<proteinExistence type="predicted"/>
<dbReference type="OrthoDB" id="5464689at2"/>
<dbReference type="InterPro" id="IPR009057">
    <property type="entry name" value="Homeodomain-like_sf"/>
</dbReference>
<dbReference type="GO" id="GO:0043565">
    <property type="term" value="F:sequence-specific DNA binding"/>
    <property type="evidence" value="ECO:0007669"/>
    <property type="project" value="InterPro"/>
</dbReference>
<evidence type="ECO:0000256" key="4">
    <source>
        <dbReference type="SAM" id="MobiDB-lite"/>
    </source>
</evidence>
<evidence type="ECO:0000256" key="1">
    <source>
        <dbReference type="ARBA" id="ARBA00023015"/>
    </source>
</evidence>
<dbReference type="EMBL" id="SHKL01000001">
    <property type="protein sequence ID" value="RZT83241.1"/>
    <property type="molecule type" value="Genomic_DNA"/>
</dbReference>
<dbReference type="InterPro" id="IPR020449">
    <property type="entry name" value="Tscrpt_reg_AraC-type_HTH"/>
</dbReference>
<keyword evidence="3" id="KW-0804">Transcription</keyword>
<dbReference type="SUPFAM" id="SSF46689">
    <property type="entry name" value="Homeodomain-like"/>
    <property type="match status" value="2"/>
</dbReference>
<dbReference type="PANTHER" id="PTHR46796:SF7">
    <property type="entry name" value="ARAC FAMILY TRANSCRIPTIONAL REGULATOR"/>
    <property type="match status" value="1"/>
</dbReference>
<protein>
    <submittedName>
        <fullName evidence="6">AraC-like DNA-binding protein</fullName>
    </submittedName>
</protein>
<evidence type="ECO:0000256" key="2">
    <source>
        <dbReference type="ARBA" id="ARBA00023125"/>
    </source>
</evidence>
<accession>A0A4Q7URC9</accession>
<dbReference type="PRINTS" id="PR00032">
    <property type="entry name" value="HTHARAC"/>
</dbReference>
<feature type="region of interest" description="Disordered" evidence="4">
    <location>
        <begin position="1"/>
        <end position="22"/>
    </location>
</feature>
<dbReference type="AlphaFoldDB" id="A0A4Q7URC9"/>
<dbReference type="PROSITE" id="PS00041">
    <property type="entry name" value="HTH_ARAC_FAMILY_1"/>
    <property type="match status" value="1"/>
</dbReference>
<dbReference type="InterPro" id="IPR050204">
    <property type="entry name" value="AraC_XylS_family_regulators"/>
</dbReference>
<dbReference type="InterPro" id="IPR018060">
    <property type="entry name" value="HTH_AraC"/>
</dbReference>
<evidence type="ECO:0000313" key="6">
    <source>
        <dbReference type="EMBL" id="RZT83241.1"/>
    </source>
</evidence>
<keyword evidence="2 6" id="KW-0238">DNA-binding</keyword>
<feature type="domain" description="HTH araC/xylS-type" evidence="5">
    <location>
        <begin position="226"/>
        <end position="323"/>
    </location>
</feature>
<dbReference type="RefSeq" id="WP_130288023.1">
    <property type="nucleotide sequence ID" value="NZ_SHKL01000001.1"/>
</dbReference>
<keyword evidence="7" id="KW-1185">Reference proteome</keyword>
<dbReference type="InterPro" id="IPR018062">
    <property type="entry name" value="HTH_AraC-typ_CS"/>
</dbReference>
<dbReference type="PROSITE" id="PS01124">
    <property type="entry name" value="HTH_ARAC_FAMILY_2"/>
    <property type="match status" value="1"/>
</dbReference>
<keyword evidence="1" id="KW-0805">Transcription regulation</keyword>
<gene>
    <name evidence="6" type="ORF">EV383_0040</name>
</gene>
<evidence type="ECO:0000256" key="3">
    <source>
        <dbReference type="ARBA" id="ARBA00023163"/>
    </source>
</evidence>
<evidence type="ECO:0000259" key="5">
    <source>
        <dbReference type="PROSITE" id="PS01124"/>
    </source>
</evidence>
<dbReference type="PANTHER" id="PTHR46796">
    <property type="entry name" value="HTH-TYPE TRANSCRIPTIONAL ACTIVATOR RHAS-RELATED"/>
    <property type="match status" value="1"/>
</dbReference>
<dbReference type="Pfam" id="PF14525">
    <property type="entry name" value="AraC_binding_2"/>
    <property type="match status" value="1"/>
</dbReference>
<dbReference type="InterPro" id="IPR035418">
    <property type="entry name" value="AraC-bd_2"/>
</dbReference>
<dbReference type="Gene3D" id="1.10.10.60">
    <property type="entry name" value="Homeodomain-like"/>
    <property type="match status" value="1"/>
</dbReference>
<dbReference type="SMART" id="SM00342">
    <property type="entry name" value="HTH_ARAC"/>
    <property type="match status" value="1"/>
</dbReference>